<feature type="region of interest" description="Disordered" evidence="16">
    <location>
        <begin position="802"/>
        <end position="830"/>
    </location>
</feature>
<evidence type="ECO:0000256" key="2">
    <source>
        <dbReference type="ARBA" id="ARBA00022475"/>
    </source>
</evidence>
<comment type="caution">
    <text evidence="18">The sequence shown here is derived from an EMBL/GenBank/DDBJ whole genome shotgun (WGS) entry which is preliminary data.</text>
</comment>
<feature type="binding site" evidence="15">
    <location>
        <position position="476"/>
    </location>
    <ligand>
        <name>Zn(2+)</name>
        <dbReference type="ChEBI" id="CHEBI:29105"/>
        <note>ligand shared between dimeric partners</note>
    </ligand>
</feature>
<feature type="compositionally biased region" description="Basic residues" evidence="16">
    <location>
        <begin position="948"/>
        <end position="959"/>
    </location>
</feature>
<comment type="cofactor">
    <cofactor evidence="15">
        <name>Zn(2+)</name>
        <dbReference type="ChEBI" id="CHEBI:29105"/>
    </cofactor>
    <text evidence="15">Binds 2 Zn(2+) ions per homotetramer.</text>
</comment>
<reference evidence="18 19" key="1">
    <citation type="submission" date="2020-04" db="EMBL/GenBank/DDBJ databases">
        <title>Description of novel Gluconacetobacter.</title>
        <authorList>
            <person name="Sombolestani A."/>
        </authorList>
    </citation>
    <scope>NUCLEOTIDE SEQUENCE [LARGE SCALE GENOMIC DNA]</scope>
    <source>
        <strain evidence="18 19">LMG 27802</strain>
    </source>
</reference>
<dbReference type="GO" id="GO:0000287">
    <property type="term" value="F:magnesium ion binding"/>
    <property type="evidence" value="ECO:0007669"/>
    <property type="project" value="UniProtKB-UniRule"/>
</dbReference>
<accession>A0A7W4K6X5</accession>
<keyword evidence="2 15" id="KW-1003">Cell membrane</keyword>
<evidence type="ECO:0000256" key="1">
    <source>
        <dbReference type="ARBA" id="ARBA00005663"/>
    </source>
</evidence>
<evidence type="ECO:0000256" key="14">
    <source>
        <dbReference type="ARBA" id="ARBA00023136"/>
    </source>
</evidence>
<keyword evidence="15" id="KW-0820">tRNA-binding</keyword>
<dbReference type="Gene3D" id="3.40.1260.20">
    <property type="entry name" value="Ribonuclease E, catalytic domain"/>
    <property type="match status" value="1"/>
</dbReference>
<evidence type="ECO:0000256" key="13">
    <source>
        <dbReference type="ARBA" id="ARBA00022884"/>
    </source>
</evidence>
<dbReference type="Pfam" id="PF10150">
    <property type="entry name" value="RNase_E_G"/>
    <property type="match status" value="1"/>
</dbReference>
<feature type="binding site" evidence="15">
    <location>
        <position position="479"/>
    </location>
    <ligand>
        <name>Zn(2+)</name>
        <dbReference type="ChEBI" id="CHEBI:29105"/>
        <note>ligand shared between dimeric partners</note>
    </ligand>
</feature>
<dbReference type="HAMAP" id="MF_00970">
    <property type="entry name" value="RNase_E"/>
    <property type="match status" value="1"/>
</dbReference>
<name>A0A7W4K6X5_9PROT</name>
<comment type="similarity">
    <text evidence="1">Belongs to the RNase E/G family. RNase G subfamily.</text>
</comment>
<dbReference type="GO" id="GO:0006364">
    <property type="term" value="P:rRNA processing"/>
    <property type="evidence" value="ECO:0007669"/>
    <property type="project" value="UniProtKB-UniRule"/>
</dbReference>
<evidence type="ECO:0000313" key="19">
    <source>
        <dbReference type="Proteomes" id="UP000578030"/>
    </source>
</evidence>
<keyword evidence="8 15" id="KW-0479">Metal-binding</keyword>
<comment type="catalytic activity">
    <reaction evidence="15">
        <text>Endonucleolytic cleavage of single-stranded RNA in A- and U-rich regions.</text>
        <dbReference type="EC" id="3.1.26.12"/>
    </reaction>
</comment>
<feature type="compositionally biased region" description="Basic residues" evidence="16">
    <location>
        <begin position="903"/>
        <end position="917"/>
    </location>
</feature>
<keyword evidence="14 15" id="KW-0472">Membrane</keyword>
<evidence type="ECO:0000313" key="18">
    <source>
        <dbReference type="EMBL" id="MBB2201408.1"/>
    </source>
</evidence>
<keyword evidence="6 15" id="KW-0819">tRNA processing</keyword>
<dbReference type="RefSeq" id="WP_182956820.1">
    <property type="nucleotide sequence ID" value="NZ_JABEQM010000004.1"/>
</dbReference>
<evidence type="ECO:0000256" key="4">
    <source>
        <dbReference type="ARBA" id="ARBA00022519"/>
    </source>
</evidence>
<keyword evidence="15" id="KW-0862">Zinc</keyword>
<feature type="domain" description="S1 motif" evidence="17">
    <location>
        <begin position="38"/>
        <end position="191"/>
    </location>
</feature>
<evidence type="ECO:0000256" key="16">
    <source>
        <dbReference type="SAM" id="MobiDB-lite"/>
    </source>
</evidence>
<dbReference type="InterPro" id="IPR048583">
    <property type="entry name" value="RNase_E_G_thioredoxin-like"/>
</dbReference>
<feature type="compositionally biased region" description="Low complexity" evidence="16">
    <location>
        <begin position="668"/>
        <end position="679"/>
    </location>
</feature>
<dbReference type="GO" id="GO:0006402">
    <property type="term" value="P:mRNA catabolic process"/>
    <property type="evidence" value="ECO:0007669"/>
    <property type="project" value="UniProtKB-UniRule"/>
</dbReference>
<feature type="compositionally biased region" description="Basic residues" evidence="16">
    <location>
        <begin position="807"/>
        <end position="821"/>
    </location>
</feature>
<feature type="binding site" evidence="15">
    <location>
        <position position="418"/>
    </location>
    <ligand>
        <name>Mg(2+)</name>
        <dbReference type="ChEBI" id="CHEBI:18420"/>
        <note>catalytic</note>
    </ligand>
</feature>
<organism evidence="18 19">
    <name type="scientific">Gluconacetobacter tumulisoli</name>
    <dbReference type="NCBI Taxonomy" id="1286189"/>
    <lineage>
        <taxon>Bacteria</taxon>
        <taxon>Pseudomonadati</taxon>
        <taxon>Pseudomonadota</taxon>
        <taxon>Alphaproteobacteria</taxon>
        <taxon>Acetobacterales</taxon>
        <taxon>Acetobacteraceae</taxon>
        <taxon>Gluconacetobacter</taxon>
    </lineage>
</organism>
<evidence type="ECO:0000256" key="12">
    <source>
        <dbReference type="ARBA" id="ARBA00022842"/>
    </source>
</evidence>
<keyword evidence="12 15" id="KW-0460">Magnesium</keyword>
<keyword evidence="7 15" id="KW-0540">Nuclease</keyword>
<keyword evidence="10 15" id="KW-0255">Endonuclease</keyword>
<dbReference type="PANTHER" id="PTHR30001:SF1">
    <property type="entry name" value="RIBONUCLEASE E_G-LIKE PROTEIN, CHLOROPLASTIC"/>
    <property type="match status" value="1"/>
</dbReference>
<keyword evidence="9 15" id="KW-0699">rRNA-binding</keyword>
<evidence type="ECO:0000256" key="3">
    <source>
        <dbReference type="ARBA" id="ARBA00022490"/>
    </source>
</evidence>
<dbReference type="InterPro" id="IPR019307">
    <property type="entry name" value="RNA-bd_AU-1/RNase_E/G"/>
</dbReference>
<dbReference type="GO" id="GO:0008270">
    <property type="term" value="F:zinc ion binding"/>
    <property type="evidence" value="ECO:0007669"/>
    <property type="project" value="UniProtKB-UniRule"/>
</dbReference>
<dbReference type="GO" id="GO:0019843">
    <property type="term" value="F:rRNA binding"/>
    <property type="evidence" value="ECO:0007669"/>
    <property type="project" value="UniProtKB-KW"/>
</dbReference>
<feature type="region of interest" description="Disordered" evidence="16">
    <location>
        <begin position="597"/>
        <end position="717"/>
    </location>
</feature>
<feature type="compositionally biased region" description="Basic residues" evidence="16">
    <location>
        <begin position="689"/>
        <end position="699"/>
    </location>
</feature>
<proteinExistence type="inferred from homology"/>
<keyword evidence="13 15" id="KW-0694">RNA-binding</keyword>
<keyword evidence="19" id="KW-1185">Reference proteome</keyword>
<dbReference type="Proteomes" id="UP000578030">
    <property type="component" value="Unassembled WGS sequence"/>
</dbReference>
<dbReference type="GO" id="GO:0005737">
    <property type="term" value="C:cytoplasm"/>
    <property type="evidence" value="ECO:0007669"/>
    <property type="project" value="UniProtKB-SubCell"/>
</dbReference>
<keyword evidence="4 15" id="KW-0997">Cell inner membrane</keyword>
<dbReference type="SMART" id="SM00316">
    <property type="entry name" value="S1"/>
    <property type="match status" value="1"/>
</dbReference>
<dbReference type="PANTHER" id="PTHR30001">
    <property type="entry name" value="RIBONUCLEASE"/>
    <property type="match status" value="1"/>
</dbReference>
<feature type="region of interest" description="Disordered" evidence="16">
    <location>
        <begin position="850"/>
        <end position="1003"/>
    </location>
</feature>
<feature type="compositionally biased region" description="Low complexity" evidence="16">
    <location>
        <begin position="965"/>
        <end position="978"/>
    </location>
</feature>
<dbReference type="InterPro" id="IPR012340">
    <property type="entry name" value="NA-bd_OB-fold"/>
</dbReference>
<evidence type="ECO:0000256" key="9">
    <source>
        <dbReference type="ARBA" id="ARBA00022730"/>
    </source>
</evidence>
<dbReference type="GO" id="GO:0008995">
    <property type="term" value="F:ribonuclease E activity"/>
    <property type="evidence" value="ECO:0007669"/>
    <property type="project" value="UniProtKB-EC"/>
</dbReference>
<keyword evidence="5 15" id="KW-0698">rRNA processing</keyword>
<feature type="compositionally biased region" description="Low complexity" evidence="16">
    <location>
        <begin position="886"/>
        <end position="895"/>
    </location>
</feature>
<comment type="cofactor">
    <cofactor evidence="15">
        <name>Mg(2+)</name>
        <dbReference type="ChEBI" id="CHEBI:18420"/>
    </cofactor>
    <text evidence="15">Binds 1 Mg(2+) ion per subunit.</text>
</comment>
<dbReference type="NCBIfam" id="TIGR00757">
    <property type="entry name" value="RNaseEG"/>
    <property type="match status" value="1"/>
</dbReference>
<feature type="region of interest" description="Required for zinc-mediated homotetramerization and catalytic activity" evidence="15">
    <location>
        <begin position="476"/>
        <end position="479"/>
    </location>
</feature>
<comment type="function">
    <text evidence="15">Endoribonuclease that plays a central role in RNA processing and decay. Required for the maturation of 5S and 16S rRNAs and the majority of tRNAs. Also involved in the degradation of most mRNAs.</text>
</comment>
<evidence type="ECO:0000256" key="6">
    <source>
        <dbReference type="ARBA" id="ARBA00022694"/>
    </source>
</evidence>
<dbReference type="InterPro" id="IPR028878">
    <property type="entry name" value="RNase_E"/>
</dbReference>
<gene>
    <name evidence="15" type="primary">rne</name>
    <name evidence="18" type="ORF">HLH28_07405</name>
</gene>
<comment type="similarity">
    <text evidence="15">Belongs to the RNase E/G family. RNase E subfamily.</text>
</comment>
<dbReference type="GO" id="GO:0008033">
    <property type="term" value="P:tRNA processing"/>
    <property type="evidence" value="ECO:0007669"/>
    <property type="project" value="UniProtKB-UniRule"/>
</dbReference>
<dbReference type="InterPro" id="IPR004659">
    <property type="entry name" value="RNase_E/G"/>
</dbReference>
<evidence type="ECO:0000256" key="11">
    <source>
        <dbReference type="ARBA" id="ARBA00022801"/>
    </source>
</evidence>
<feature type="binding site" evidence="15">
    <location>
        <position position="375"/>
    </location>
    <ligand>
        <name>Mg(2+)</name>
        <dbReference type="ChEBI" id="CHEBI:18420"/>
        <note>catalytic</note>
    </ligand>
</feature>
<sequence length="1003" mass="110507">MNKRMLIDTTHAEETRVVVMDGNRLEDYDVEASAKKQLKGNIYLAKVIRVEPSLQAAFVEYGGNRHGFLAFSEIHPDYYQIPVADREKLLALQEEEARAEEAAPQDEEADPAPRDAEGANGEDEATDSDGEPLPETVGGETDTGDEGVVQRRIARFLRSYKIQEVIRRRQILLVQVVKEERGNKGAALTTYVSLAGRYCVLMPNSLRGGGVSRKITSVADRRRLKDVIAELQIPRGMAMIVRTAGAQRPRPEIMRDCEYLLRLWDDIRDHTLNSIAPALIYEEASLIKRAIRDIYTRDVGEILVDGEAGWKSAREFMRMLMPQGAQKVKCWRDGQPLFSHFNVEGLLDSMLSPTVQLRSGGYLVINQAEALVAIDVNSGRATRERNIEETALRTNLEAAEEVARQLRLRDLAGLIVIDFIDMESRKHNAMVERRLKDALRTDRARIQVGNISHFGLLEMSRQRLRPSITESTFTPCPHCQGTGIIRGTESAALHVLRAVEEEGTRRRAAEITVHVASEIALYILNNKRVWLDEIEKRHKMRVVFTPDSTLLPPQLRIERVRPQTEKFEPVTHPALDAPLEEVETVAVPALVREIPIQDEAPARAEAETAAPPTAAEESDDGTDHRRRRRRRRRRRGGAEHGETTVQQPAAIGAPEEPDVAEAEEEESPAAAPEVVAKVPVAREEGGRERNRRRRDRHDRRPVTPELEAPYRGPTPANPFGNGIIDIFDVIEQSTDTDMIPSAPAKAPVSDEIIDIAETLAISEPEAVPEEKVVEAVAEIVTDADTVEAEVPAAPVEVEIEAEPAPKRTPRRRATARPRKAAAKVETEAPAPVVAATPEADAEIVVAEPAKPARRRATTRKAAAKSTVKTPSKIADEPVAATEVESETPVAEAPVTEAEEPKKPTRKRAPRATATRKAKSAEPAAIAVTEDASPAAEAPAAETVEAPAKPRRTRKAPARAKKAEPLAEAPMAAAAPTTEGPGVQPIVIDDSAPAPVRKTGWWRR</sequence>
<evidence type="ECO:0000256" key="7">
    <source>
        <dbReference type="ARBA" id="ARBA00022722"/>
    </source>
</evidence>
<feature type="compositionally biased region" description="Low complexity" evidence="16">
    <location>
        <begin position="929"/>
        <end position="946"/>
    </location>
</feature>
<dbReference type="Gene3D" id="2.40.50.140">
    <property type="entry name" value="Nucleic acid-binding proteins"/>
    <property type="match status" value="1"/>
</dbReference>
<evidence type="ECO:0000256" key="15">
    <source>
        <dbReference type="HAMAP-Rule" id="MF_00970"/>
    </source>
</evidence>
<dbReference type="Pfam" id="PF20833">
    <property type="entry name" value="RNase_E_G_Thio"/>
    <property type="match status" value="1"/>
</dbReference>
<dbReference type="EC" id="3.1.26.12" evidence="15"/>
<feature type="region of interest" description="Disordered" evidence="16">
    <location>
        <begin position="95"/>
        <end position="145"/>
    </location>
</feature>
<evidence type="ECO:0000256" key="5">
    <source>
        <dbReference type="ARBA" id="ARBA00022552"/>
    </source>
</evidence>
<protein>
    <recommendedName>
        <fullName evidence="15">Ribonuclease E</fullName>
        <shortName evidence="15">RNase E</shortName>
        <ecNumber evidence="15">3.1.26.12</ecNumber>
    </recommendedName>
</protein>
<keyword evidence="3 15" id="KW-0963">Cytoplasm</keyword>
<dbReference type="SUPFAM" id="SSF50249">
    <property type="entry name" value="Nucleic acid-binding proteins"/>
    <property type="match status" value="1"/>
</dbReference>
<evidence type="ECO:0000256" key="8">
    <source>
        <dbReference type="ARBA" id="ARBA00022723"/>
    </source>
</evidence>
<evidence type="ECO:0000256" key="10">
    <source>
        <dbReference type="ARBA" id="ARBA00022759"/>
    </source>
</evidence>
<dbReference type="GO" id="GO:0000049">
    <property type="term" value="F:tRNA binding"/>
    <property type="evidence" value="ECO:0007669"/>
    <property type="project" value="UniProtKB-KW"/>
</dbReference>
<feature type="compositionally biased region" description="Basic residues" evidence="16">
    <location>
        <begin position="624"/>
        <end position="635"/>
    </location>
</feature>
<feature type="compositionally biased region" description="Acidic residues" evidence="16">
    <location>
        <begin position="655"/>
        <end position="667"/>
    </location>
</feature>
<dbReference type="InterPro" id="IPR003029">
    <property type="entry name" value="S1_domain"/>
</dbReference>
<dbReference type="GO" id="GO:0009898">
    <property type="term" value="C:cytoplasmic side of plasma membrane"/>
    <property type="evidence" value="ECO:0007669"/>
    <property type="project" value="UniProtKB-UniRule"/>
</dbReference>
<feature type="compositionally biased region" description="Acidic residues" evidence="16">
    <location>
        <begin position="120"/>
        <end position="132"/>
    </location>
</feature>
<comment type="subcellular location">
    <subcellularLocation>
        <location evidence="15">Cytoplasm</location>
    </subcellularLocation>
    <subcellularLocation>
        <location evidence="15">Cell inner membrane</location>
        <topology evidence="15">Peripheral membrane protein</topology>
        <orientation evidence="15">Cytoplasmic side</orientation>
    </subcellularLocation>
</comment>
<dbReference type="CDD" id="cd04453">
    <property type="entry name" value="S1_RNase_E"/>
    <property type="match status" value="1"/>
</dbReference>
<dbReference type="EMBL" id="JABEQM010000004">
    <property type="protein sequence ID" value="MBB2201408.1"/>
    <property type="molecule type" value="Genomic_DNA"/>
</dbReference>
<evidence type="ECO:0000259" key="17">
    <source>
        <dbReference type="SMART" id="SM00316"/>
    </source>
</evidence>
<dbReference type="AlphaFoldDB" id="A0A7W4K6X5"/>
<feature type="compositionally biased region" description="Basic residues" evidence="16">
    <location>
        <begin position="851"/>
        <end position="862"/>
    </location>
</feature>
<comment type="subunit">
    <text evidence="15">Homotetramer formed by a dimer of dimers.</text>
</comment>
<keyword evidence="11 15" id="KW-0378">Hydrolase</keyword>